<accession>A0A6A4VN02</accession>
<evidence type="ECO:0000256" key="1">
    <source>
        <dbReference type="SAM" id="MobiDB-lite"/>
    </source>
</evidence>
<protein>
    <submittedName>
        <fullName evidence="2">Uncharacterized protein</fullName>
    </submittedName>
</protein>
<dbReference type="Proteomes" id="UP000440578">
    <property type="component" value="Unassembled WGS sequence"/>
</dbReference>
<feature type="compositionally biased region" description="Acidic residues" evidence="1">
    <location>
        <begin position="192"/>
        <end position="215"/>
    </location>
</feature>
<proteinExistence type="predicted"/>
<gene>
    <name evidence="2" type="ORF">FJT64_011162</name>
</gene>
<evidence type="ECO:0000313" key="2">
    <source>
        <dbReference type="EMBL" id="KAF0290671.1"/>
    </source>
</evidence>
<dbReference type="OrthoDB" id="2285229at2759"/>
<organism evidence="2 3">
    <name type="scientific">Amphibalanus amphitrite</name>
    <name type="common">Striped barnacle</name>
    <name type="synonym">Balanus amphitrite</name>
    <dbReference type="NCBI Taxonomy" id="1232801"/>
    <lineage>
        <taxon>Eukaryota</taxon>
        <taxon>Metazoa</taxon>
        <taxon>Ecdysozoa</taxon>
        <taxon>Arthropoda</taxon>
        <taxon>Crustacea</taxon>
        <taxon>Multicrustacea</taxon>
        <taxon>Cirripedia</taxon>
        <taxon>Thoracica</taxon>
        <taxon>Thoracicalcarea</taxon>
        <taxon>Balanomorpha</taxon>
        <taxon>Balanoidea</taxon>
        <taxon>Balanidae</taxon>
        <taxon>Amphibalaninae</taxon>
        <taxon>Amphibalanus</taxon>
    </lineage>
</organism>
<evidence type="ECO:0000313" key="3">
    <source>
        <dbReference type="Proteomes" id="UP000440578"/>
    </source>
</evidence>
<feature type="region of interest" description="Disordered" evidence="1">
    <location>
        <begin position="191"/>
        <end position="216"/>
    </location>
</feature>
<keyword evidence="3" id="KW-1185">Reference proteome</keyword>
<dbReference type="EMBL" id="VIIS01001936">
    <property type="protein sequence ID" value="KAF0290671.1"/>
    <property type="molecule type" value="Genomic_DNA"/>
</dbReference>
<comment type="caution">
    <text evidence="2">The sequence shown here is derived from an EMBL/GenBank/DDBJ whole genome shotgun (WGS) entry which is preliminary data.</text>
</comment>
<reference evidence="2 3" key="1">
    <citation type="submission" date="2019-07" db="EMBL/GenBank/DDBJ databases">
        <title>Draft genome assembly of a fouling barnacle, Amphibalanus amphitrite (Darwin, 1854): The first reference genome for Thecostraca.</title>
        <authorList>
            <person name="Kim W."/>
        </authorList>
    </citation>
    <scope>NUCLEOTIDE SEQUENCE [LARGE SCALE GENOMIC DNA]</scope>
    <source>
        <strain evidence="2">SNU_AA5</strain>
        <tissue evidence="2">Soma without cirri and trophi</tissue>
    </source>
</reference>
<sequence>MRGDFLCLTTSTVEKNGHLDALWLASEFDSHSVILPFTLPGPPSCFAIAIPLLFRQDSDVTFFAPDFLLRPAGCRAVFELPPAPPPAKQLHTALLRSLNRLQRETVCSVSAAVRSEPKSPKVCVIHDSWVAPVPRLVRGVCEARRAAAAGADPRLACCLLWLAAPALRHAWCDDTLASLLRFCEAAQRTSGDEDLASDAEPAAEEPAEAPMEDGGAEARAELDQRLGATAAFLARQCAGSVARFVVCSRRRREAALLMAVLDRAAPELADGLRLPPPADGGTHHL</sequence>
<name>A0A6A4VN02_AMPAM</name>
<dbReference type="AlphaFoldDB" id="A0A6A4VN02"/>